<feature type="repeat" description="PPR" evidence="3">
    <location>
        <begin position="203"/>
        <end position="233"/>
    </location>
</feature>
<evidence type="ECO:0000256" key="2">
    <source>
        <dbReference type="ARBA" id="ARBA00022737"/>
    </source>
</evidence>
<dbReference type="Pfam" id="PF13041">
    <property type="entry name" value="PPR_2"/>
    <property type="match status" value="3"/>
</dbReference>
<feature type="region of interest" description="Disordered" evidence="4">
    <location>
        <begin position="1"/>
        <end position="72"/>
    </location>
</feature>
<dbReference type="Gene3D" id="1.25.40.10">
    <property type="entry name" value="Tetratricopeptide repeat domain"/>
    <property type="match status" value="3"/>
</dbReference>
<dbReference type="InterPro" id="IPR011990">
    <property type="entry name" value="TPR-like_helical_dom_sf"/>
</dbReference>
<proteinExistence type="inferred from homology"/>
<dbReference type="PROSITE" id="PS51375">
    <property type="entry name" value="PPR"/>
    <property type="match status" value="8"/>
</dbReference>
<feature type="compositionally biased region" description="Polar residues" evidence="4">
    <location>
        <begin position="47"/>
        <end position="72"/>
    </location>
</feature>
<evidence type="ECO:0000313" key="6">
    <source>
        <dbReference type="Proteomes" id="UP001314170"/>
    </source>
</evidence>
<protein>
    <recommendedName>
        <fullName evidence="7">Pentatricopeptide repeat-containing protein</fullName>
    </recommendedName>
</protein>
<keyword evidence="6" id="KW-1185">Reference proteome</keyword>
<evidence type="ECO:0008006" key="7">
    <source>
        <dbReference type="Google" id="ProtNLM"/>
    </source>
</evidence>
<organism evidence="5 6">
    <name type="scientific">Dovyalis caffra</name>
    <dbReference type="NCBI Taxonomy" id="77055"/>
    <lineage>
        <taxon>Eukaryota</taxon>
        <taxon>Viridiplantae</taxon>
        <taxon>Streptophyta</taxon>
        <taxon>Embryophyta</taxon>
        <taxon>Tracheophyta</taxon>
        <taxon>Spermatophyta</taxon>
        <taxon>Magnoliopsida</taxon>
        <taxon>eudicotyledons</taxon>
        <taxon>Gunneridae</taxon>
        <taxon>Pentapetalae</taxon>
        <taxon>rosids</taxon>
        <taxon>fabids</taxon>
        <taxon>Malpighiales</taxon>
        <taxon>Salicaceae</taxon>
        <taxon>Flacourtieae</taxon>
        <taxon>Dovyalis</taxon>
    </lineage>
</organism>
<feature type="repeat" description="PPR" evidence="3">
    <location>
        <begin position="239"/>
        <end position="273"/>
    </location>
</feature>
<accession>A0AAV1SP20</accession>
<feature type="repeat" description="PPR" evidence="3">
    <location>
        <begin position="131"/>
        <end position="167"/>
    </location>
</feature>
<evidence type="ECO:0000256" key="1">
    <source>
        <dbReference type="ARBA" id="ARBA00007626"/>
    </source>
</evidence>
<name>A0AAV1SP20_9ROSI</name>
<dbReference type="InterPro" id="IPR051240">
    <property type="entry name" value="Mito_RNA-Proc/Resp"/>
</dbReference>
<dbReference type="Pfam" id="PF12854">
    <property type="entry name" value="PPR_1"/>
    <property type="match status" value="1"/>
</dbReference>
<dbReference type="AlphaFoldDB" id="A0AAV1SP20"/>
<feature type="repeat" description="PPR" evidence="3">
    <location>
        <begin position="309"/>
        <end position="343"/>
    </location>
</feature>
<feature type="repeat" description="PPR" evidence="3">
    <location>
        <begin position="344"/>
        <end position="378"/>
    </location>
</feature>
<comment type="similarity">
    <text evidence="1">Belongs to the PPR family. P subfamily.</text>
</comment>
<keyword evidence="2" id="KW-0677">Repeat</keyword>
<feature type="repeat" description="PPR" evidence="3">
    <location>
        <begin position="274"/>
        <end position="308"/>
    </location>
</feature>
<dbReference type="EMBL" id="CAWUPB010001195">
    <property type="protein sequence ID" value="CAK7355592.1"/>
    <property type="molecule type" value="Genomic_DNA"/>
</dbReference>
<dbReference type="GO" id="GO:0003729">
    <property type="term" value="F:mRNA binding"/>
    <property type="evidence" value="ECO:0007669"/>
    <property type="project" value="TreeGrafter"/>
</dbReference>
<evidence type="ECO:0000313" key="5">
    <source>
        <dbReference type="EMBL" id="CAK7355592.1"/>
    </source>
</evidence>
<feature type="repeat" description="PPR" evidence="3">
    <location>
        <begin position="414"/>
        <end position="448"/>
    </location>
</feature>
<feature type="repeat" description="PPR" evidence="3">
    <location>
        <begin position="379"/>
        <end position="413"/>
    </location>
</feature>
<dbReference type="NCBIfam" id="TIGR00756">
    <property type="entry name" value="PPR"/>
    <property type="match status" value="6"/>
</dbReference>
<evidence type="ECO:0000256" key="4">
    <source>
        <dbReference type="SAM" id="MobiDB-lite"/>
    </source>
</evidence>
<dbReference type="InterPro" id="IPR002885">
    <property type="entry name" value="PPR_rpt"/>
</dbReference>
<gene>
    <name evidence="5" type="ORF">DCAF_LOCUS25852</name>
</gene>
<evidence type="ECO:0000256" key="3">
    <source>
        <dbReference type="PROSITE-ProRule" id="PRU00708"/>
    </source>
</evidence>
<dbReference type="Proteomes" id="UP001314170">
    <property type="component" value="Unassembled WGS sequence"/>
</dbReference>
<sequence length="513" mass="57634">MGKIPRSLRSAIPSTSFIKKAPSIPTEIPNPQQQQQPHYFPKKPSKRNSQLSKKPQETQTPQPHRSPFKTPSLNEAKKLFNSFISTTKSLQMDGLRLHNSFLKSYTSISTLDDSISLLNHMIKSLPSLSPDRSTYHVLLSQSCKEPDSSLSSAQKVLNLMVNNGFEPNQVTVDVAVRSLCSVGKVEDAVLLVKEFSSKHSKPDTFTYNFLVKCLCKSRILNNVYSFIDEMKNSFDINPDLVTYTILIDNVCNAKNIREADRLVGVLKECGLKPDAFVYNTIMKGYCMLNKGIEAVRIYKQMKEEGVEPDLVTYNTLIFGLSKCGRVIEAKKFLKVMVESGQFPDAVTYTSLMNGMCREGDVLGAMALLGEMELEGCSPNSCTYNTLLHGFCKGRMLNKGIELYELMKKGGMQLEAASYATFVRALCREGRVAEAYEVFDYAVESKSLTDVAAYTTLESTLKWLKKAREQGLAVYCWWEISTRFHWPTKKHQTEYKPLMATNGGFGETRRAMAA</sequence>
<dbReference type="PANTHER" id="PTHR47933:SF34">
    <property type="entry name" value="PENTACOTRIPEPTIDE-REPEAT REGION OF PRORP DOMAIN-CONTAINING PROTEIN"/>
    <property type="match status" value="1"/>
</dbReference>
<dbReference type="PANTHER" id="PTHR47933">
    <property type="entry name" value="PENTATRICOPEPTIDE REPEAT-CONTAINING PROTEIN 1, MITOCHONDRIAL"/>
    <property type="match status" value="1"/>
</dbReference>
<reference evidence="5 6" key="1">
    <citation type="submission" date="2024-01" db="EMBL/GenBank/DDBJ databases">
        <authorList>
            <person name="Waweru B."/>
        </authorList>
    </citation>
    <scope>NUCLEOTIDE SEQUENCE [LARGE SCALE GENOMIC DNA]</scope>
</reference>
<comment type="caution">
    <text evidence="5">The sequence shown here is derived from an EMBL/GenBank/DDBJ whole genome shotgun (WGS) entry which is preliminary data.</text>
</comment>